<keyword evidence="6" id="KW-1185">Reference proteome</keyword>
<evidence type="ECO:0000256" key="1">
    <source>
        <dbReference type="ARBA" id="ARBA00022801"/>
    </source>
</evidence>
<evidence type="ECO:0000256" key="2">
    <source>
        <dbReference type="SAM" id="Coils"/>
    </source>
</evidence>
<proteinExistence type="predicted"/>
<dbReference type="SUPFAM" id="SSF51445">
    <property type="entry name" value="(Trans)glycosidases"/>
    <property type="match status" value="1"/>
</dbReference>
<keyword evidence="1" id="KW-0378">Hydrolase</keyword>
<organism evidence="5 6">
    <name type="scientific">Paenibacillus contaminans</name>
    <dbReference type="NCBI Taxonomy" id="450362"/>
    <lineage>
        <taxon>Bacteria</taxon>
        <taxon>Bacillati</taxon>
        <taxon>Bacillota</taxon>
        <taxon>Bacilli</taxon>
        <taxon>Bacillales</taxon>
        <taxon>Paenibacillaceae</taxon>
        <taxon>Paenibacillus</taxon>
    </lineage>
</organism>
<accession>A0A329MTY8</accession>
<feature type="coiled-coil region" evidence="2">
    <location>
        <begin position="660"/>
        <end position="712"/>
    </location>
</feature>
<keyword evidence="3" id="KW-0732">Signal</keyword>
<dbReference type="InterPro" id="IPR017853">
    <property type="entry name" value="GH"/>
</dbReference>
<dbReference type="RefSeq" id="WP_113029129.1">
    <property type="nucleotide sequence ID" value="NZ_QMFB01000001.1"/>
</dbReference>
<feature type="domain" description="CBM-cenC" evidence="4">
    <location>
        <begin position="952"/>
        <end position="1085"/>
    </location>
</feature>
<dbReference type="EMBL" id="QMFB01000001">
    <property type="protein sequence ID" value="RAV23020.1"/>
    <property type="molecule type" value="Genomic_DNA"/>
</dbReference>
<dbReference type="Gene3D" id="3.20.20.80">
    <property type="entry name" value="Glycosidases"/>
    <property type="match status" value="1"/>
</dbReference>
<dbReference type="PANTHER" id="PTHR31776:SF0">
    <property type="entry name" value="ALPHA-L-ARABINOFURANOSIDASE 1"/>
    <property type="match status" value="1"/>
</dbReference>
<reference evidence="5 6" key="1">
    <citation type="journal article" date="2009" name="Int. J. Syst. Evol. Microbiol.">
        <title>Paenibacillus contaminans sp. nov., isolated from a contaminated laboratory plate.</title>
        <authorList>
            <person name="Chou J.H."/>
            <person name="Lee J.H."/>
            <person name="Lin M.C."/>
            <person name="Chang P.S."/>
            <person name="Arun A.B."/>
            <person name="Young C.C."/>
            <person name="Chen W.M."/>
        </authorList>
    </citation>
    <scope>NUCLEOTIDE SEQUENCE [LARGE SCALE GENOMIC DNA]</scope>
    <source>
        <strain evidence="5 6">CKOBP-6</strain>
    </source>
</reference>
<evidence type="ECO:0000256" key="3">
    <source>
        <dbReference type="SAM" id="SignalP"/>
    </source>
</evidence>
<feature type="chain" id="PRO_5016419464" description="CBM-cenC domain-containing protein" evidence="3">
    <location>
        <begin position="33"/>
        <end position="1359"/>
    </location>
</feature>
<dbReference type="InterPro" id="IPR051563">
    <property type="entry name" value="Glycosyl_Hydrolase_51"/>
</dbReference>
<evidence type="ECO:0000313" key="6">
    <source>
        <dbReference type="Proteomes" id="UP000250369"/>
    </source>
</evidence>
<dbReference type="PANTHER" id="PTHR31776">
    <property type="entry name" value="ALPHA-L-ARABINOFURANOSIDASE 1"/>
    <property type="match status" value="1"/>
</dbReference>
<feature type="domain" description="CBM-cenC" evidence="4">
    <location>
        <begin position="1208"/>
        <end position="1338"/>
    </location>
</feature>
<dbReference type="GO" id="GO:0046556">
    <property type="term" value="F:alpha-L-arabinofuranosidase activity"/>
    <property type="evidence" value="ECO:0007669"/>
    <property type="project" value="TreeGrafter"/>
</dbReference>
<gene>
    <name evidence="5" type="ORF">DQG23_02130</name>
</gene>
<feature type="signal peptide" evidence="3">
    <location>
        <begin position="1"/>
        <end position="32"/>
    </location>
</feature>
<dbReference type="Gene3D" id="2.60.120.260">
    <property type="entry name" value="Galactose-binding domain-like"/>
    <property type="match status" value="3"/>
</dbReference>
<evidence type="ECO:0000313" key="5">
    <source>
        <dbReference type="EMBL" id="RAV23020.1"/>
    </source>
</evidence>
<evidence type="ECO:0000259" key="4">
    <source>
        <dbReference type="Pfam" id="PF02018"/>
    </source>
</evidence>
<dbReference type="SUPFAM" id="SSF49785">
    <property type="entry name" value="Galactose-binding domain-like"/>
    <property type="match status" value="3"/>
</dbReference>
<name>A0A329MTY8_9BACL</name>
<dbReference type="InterPro" id="IPR008979">
    <property type="entry name" value="Galactose-bd-like_sf"/>
</dbReference>
<keyword evidence="2" id="KW-0175">Coiled coil</keyword>
<sequence length="1359" mass="148324">MSLRKKSWFAFMLACCLIFQLIAVWVPKPAAAALTGNLVENAGFENTSGIAPEKWSVYWNVWNESIKAVPEAARTDIYGISIQTAINNSPWVATPVPVEEGATYDVTSWFRAFLDSGNVCYKVEFYKGLEKTVENWVEGFVHAEPQSKLDGQWHEMKYEIQAPSASRYMYVYLRLCGTGTVHFDDVSVVKTKDKQQLVLGTNHVYFYPEMSEGVVKIALDPVNGVYAGKKVDLSIRDEDEGTLFHQEGIAAAAELNASFDPLSMELRKPYFVTAVLKDENGLELERQEKTIYRWERPAAIPQNGPVIENGEPFFPFIAYHVERTDFAELSAIGVNTVQGVASSNLDTMQSWFDSAHANGLKVLVPLYKDMKVKENYDLTERIVNRFKSHPAVLGYMIMDEPVGNGIPQQELLDAYKLVRSLDPIHPTYMVEAAPYAYSSTGQATDILVTDRYPYAKDYMQPISIVGDGVRDAVAAVDNAKPIWTILQMFRLPETVWNYLPTIEQVRNMAYQSLLAGSKGLGFYAYNDPGWKLKESELWPGLVKFKSELALIADLATSGSKTDGHAGSDVQWGVYNKGLEQYVIALNVTKSAKTAAIPLPQAGNTVELAYGGQPKRTGSWEEVLNIDLGPEETLVYRITPYLNGVQQAIGEWESASELLASQQWKKKSQKLAAELLKVKEELESAQTDGGKTVKKAEKAIDNIEKLREWVTQKTDTELQGKRAQINDLLDFAYSSLLPILQSMAQLNVQIAGLPLLPGDELALNVTGQNIGDKAIRNAELRIEYPEALGLPPTVKQLGKIVKGQSFAHAEKPVIPIAGQQGEYVVKATLAFDYKGTAVQVPAETAFTVSPMLTARLTPDRMDITNAGSYPFALELTNASDQPLVLDLQHTTAEGFSIDLAPSVVLAGHENKTVQGILTVSETSEDGEYAVAIEASSAGVRHATLPFSVLINTNAVYNGGFEQKASGSASPAGWELRSGVWDRNVSHSGLSSARLNPDPNNSFNVLNTNAAKQFPVEPGTKYTLTGWVKTEATEGSVALGVRQIDAAGNSIVYSWEEAEKSGEWTKVEVTFTARANAVGASVYFKLNQTANGSAWVDDLSLTAITAVLDGKLTPDSIYANQAGHYPFSIELTNASANPISVDLIGQVPNGIAMTLDSSVALAAKEKKTVTGSVYIPATVTEGVYGIKVEAKVGNVTYLTLPLSITVSTNPVYNGSFEKLGTDGRPDGWYTGAGVRDQAVVHNGQYSVKLSPDANNAWNTINTAPPRGIAVIPGHTYTLTGWVKNSATTGSVALGIRQANENGSSLTYTWTEAAKNSDWTKVQVKVTALPQAKTIWVYFKMDQIADGPAWVDELELMEEGAI</sequence>
<dbReference type="InterPro" id="IPR003305">
    <property type="entry name" value="CenC_carb-bd"/>
</dbReference>
<comment type="caution">
    <text evidence="5">The sequence shown here is derived from an EMBL/GenBank/DDBJ whole genome shotgun (WGS) entry which is preliminary data.</text>
</comment>
<protein>
    <recommendedName>
        <fullName evidence="4">CBM-cenC domain-containing protein</fullName>
    </recommendedName>
</protein>
<dbReference type="Proteomes" id="UP000250369">
    <property type="component" value="Unassembled WGS sequence"/>
</dbReference>
<dbReference type="Pfam" id="PF02018">
    <property type="entry name" value="CBM_4_9"/>
    <property type="match status" value="2"/>
</dbReference>
<dbReference type="OrthoDB" id="2482380at2"/>